<evidence type="ECO:0000313" key="5">
    <source>
        <dbReference type="EMBL" id="ABZ76816.1"/>
    </source>
</evidence>
<evidence type="ECO:0000256" key="1">
    <source>
        <dbReference type="ARBA" id="ARBA00013139"/>
    </source>
</evidence>
<dbReference type="Gene3D" id="3.60.120.10">
    <property type="entry name" value="Anthranilate synthase"/>
    <property type="match status" value="1"/>
</dbReference>
<evidence type="ECO:0000313" key="6">
    <source>
        <dbReference type="Proteomes" id="UP000001317"/>
    </source>
</evidence>
<dbReference type="PRINTS" id="PR00095">
    <property type="entry name" value="ANTSNTHASEI"/>
</dbReference>
<dbReference type="AlphaFoldDB" id="B0TUT8"/>
<dbReference type="PANTHER" id="PTHR11236">
    <property type="entry name" value="AMINOBENZOATE/ANTHRANILATE SYNTHASE"/>
    <property type="match status" value="1"/>
</dbReference>
<dbReference type="eggNOG" id="COG0147">
    <property type="taxonomic scope" value="Bacteria"/>
</dbReference>
<organism evidence="5 6">
    <name type="scientific">Shewanella halifaxensis (strain HAW-EB4)</name>
    <dbReference type="NCBI Taxonomy" id="458817"/>
    <lineage>
        <taxon>Bacteria</taxon>
        <taxon>Pseudomonadati</taxon>
        <taxon>Pseudomonadota</taxon>
        <taxon>Gammaproteobacteria</taxon>
        <taxon>Alteromonadales</taxon>
        <taxon>Shewanellaceae</taxon>
        <taxon>Shewanella</taxon>
    </lineage>
</organism>
<dbReference type="Pfam" id="PF04715">
    <property type="entry name" value="Anth_synt_I_N"/>
    <property type="match status" value="1"/>
</dbReference>
<dbReference type="STRING" id="458817.Shal_2257"/>
<dbReference type="GO" id="GO:0009396">
    <property type="term" value="P:folic acid-containing compound biosynthetic process"/>
    <property type="evidence" value="ECO:0007669"/>
    <property type="project" value="InterPro"/>
</dbReference>
<keyword evidence="6" id="KW-1185">Reference proteome</keyword>
<sequence length="545" mass="60853">MNKLTQNAVFTKRLDWNLSTTELFEHFSALPWSVLLDSANAAHIDAKFDVICAEPVATIVNHGQSTTITRSTDRQPLFRFDQQPADNDLDNPKNEYAEKAAKHSVSSRDPFDLLNELLAEYYPTQKYSPFIFSGGVMGSFSYDIGRVIEKLPQIAANDISLPEMNLACYDWALIFDYKTQSWQLVHYQSQQALEALELRLNQLIEPSLLVKVNSTLESSLNVENSLNLENTQKLNTSKNSETDQQDNPIANSAFRLNGQWRNQLSEQAYKDKFEQVQAYLLSGDCYQINLTQRFSASYTGNEWQAYKALRESNGAPFSAFIRLEGHALLSISPERFIQHKNGDIQTKPIKGTMPRGVDPHSDSELAAQLKASEKDRAENVMIVDLLRNDIGKVALPGSVAVPHLFEVESFPAVHHLVSTVTAKLKPELNPTDLLRACFPGGSITGAPKIRAMSIIEELEPSRRSLYCGSIGYISQDGTMDTSITIRTLVAQRDETSHLAPLNGRQGIIHCWAGGGIVADSKVDAEYQESFDKISRILPVLSNLNR</sequence>
<dbReference type="EMBL" id="CP000931">
    <property type="protein sequence ID" value="ABZ76816.1"/>
    <property type="molecule type" value="Genomic_DNA"/>
</dbReference>
<accession>B0TUT8</accession>
<dbReference type="InterPro" id="IPR006805">
    <property type="entry name" value="Anth_synth_I_N"/>
</dbReference>
<dbReference type="GO" id="GO:0000162">
    <property type="term" value="P:L-tryptophan biosynthetic process"/>
    <property type="evidence" value="ECO:0007669"/>
    <property type="project" value="TreeGrafter"/>
</dbReference>
<name>B0TUT8_SHEHH</name>
<dbReference type="InterPro" id="IPR005802">
    <property type="entry name" value="ADC_synth_comp_1"/>
</dbReference>
<dbReference type="Proteomes" id="UP000001317">
    <property type="component" value="Chromosome"/>
</dbReference>
<dbReference type="InterPro" id="IPR005801">
    <property type="entry name" value="ADC_synthase"/>
</dbReference>
<evidence type="ECO:0000256" key="2">
    <source>
        <dbReference type="ARBA" id="ARBA00022679"/>
    </source>
</evidence>
<evidence type="ECO:0000259" key="3">
    <source>
        <dbReference type="Pfam" id="PF00425"/>
    </source>
</evidence>
<dbReference type="InterPro" id="IPR019999">
    <property type="entry name" value="Anth_synth_I-like"/>
</dbReference>
<reference evidence="5" key="1">
    <citation type="submission" date="2008-01" db="EMBL/GenBank/DDBJ databases">
        <title>Complete sequence of Shewanella halifaxensis HAW-EB4.</title>
        <authorList>
            <consortium name="US DOE Joint Genome Institute"/>
            <person name="Copeland A."/>
            <person name="Lucas S."/>
            <person name="Lapidus A."/>
            <person name="Glavina del Rio T."/>
            <person name="Dalin E."/>
            <person name="Tice H."/>
            <person name="Bruce D."/>
            <person name="Goodwin L."/>
            <person name="Pitluck S."/>
            <person name="Sims D."/>
            <person name="Brettin T."/>
            <person name="Detter J.C."/>
            <person name="Han C."/>
            <person name="Kuske C.R."/>
            <person name="Schmutz J."/>
            <person name="Larimer F."/>
            <person name="Land M."/>
            <person name="Hauser L."/>
            <person name="Kyrpides N."/>
            <person name="Kim E."/>
            <person name="Zhao J.-S."/>
            <person name="Richardson P."/>
        </authorList>
    </citation>
    <scope>NUCLEOTIDE SEQUENCE [LARGE SCALE GENOMIC DNA]</scope>
    <source>
        <strain evidence="5">HAW-EB4</strain>
    </source>
</reference>
<feature type="domain" description="Anthranilate synthase component I N-terminal" evidence="4">
    <location>
        <begin position="19"/>
        <end position="183"/>
    </location>
</feature>
<dbReference type="KEGG" id="shl:Shal_2257"/>
<protein>
    <recommendedName>
        <fullName evidence="1">aminodeoxychorismate synthase</fullName>
        <ecNumber evidence="1">2.6.1.85</ecNumber>
    </recommendedName>
</protein>
<dbReference type="OrthoDB" id="9803598at2"/>
<evidence type="ECO:0000259" key="4">
    <source>
        <dbReference type="Pfam" id="PF04715"/>
    </source>
</evidence>
<dbReference type="SUPFAM" id="SSF56322">
    <property type="entry name" value="ADC synthase"/>
    <property type="match status" value="1"/>
</dbReference>
<dbReference type="GO" id="GO:0046820">
    <property type="term" value="F:4-amino-4-deoxychorismate synthase activity"/>
    <property type="evidence" value="ECO:0007669"/>
    <property type="project" value="UniProtKB-EC"/>
</dbReference>
<dbReference type="Pfam" id="PF00425">
    <property type="entry name" value="Chorismate_bind"/>
    <property type="match status" value="1"/>
</dbReference>
<dbReference type="HOGENOM" id="CLU_006493_7_2_6"/>
<keyword evidence="2" id="KW-0808">Transferase</keyword>
<dbReference type="NCBIfam" id="TIGR00553">
    <property type="entry name" value="pabB"/>
    <property type="match status" value="1"/>
</dbReference>
<dbReference type="RefSeq" id="WP_012277345.1">
    <property type="nucleotide sequence ID" value="NC_010334.1"/>
</dbReference>
<dbReference type="EC" id="2.6.1.85" evidence="1"/>
<feature type="domain" description="Chorismate-utilising enzyme C-terminal" evidence="3">
    <location>
        <begin position="266"/>
        <end position="532"/>
    </location>
</feature>
<proteinExistence type="predicted"/>
<gene>
    <name evidence="5" type="ordered locus">Shal_2257</name>
</gene>
<dbReference type="InterPro" id="IPR015890">
    <property type="entry name" value="Chorismate_C"/>
</dbReference>
<dbReference type="PANTHER" id="PTHR11236:SF50">
    <property type="entry name" value="AMINODEOXYCHORISMATE SYNTHASE COMPONENT 1"/>
    <property type="match status" value="1"/>
</dbReference>